<feature type="chain" id="PRO_5039236222" evidence="2">
    <location>
        <begin position="26"/>
        <end position="497"/>
    </location>
</feature>
<dbReference type="Pfam" id="PF01547">
    <property type="entry name" value="SBP_bac_1"/>
    <property type="match status" value="1"/>
</dbReference>
<accession>A0A3Q8X984</accession>
<gene>
    <name evidence="3" type="ORF">EJC50_26745</name>
</gene>
<sequence length="497" mass="54386">MKNKLRFRTWSSLAIVLVLMLIVSACGGGNNGSNNTSSNTSNNGGTTDNTAAANDSSNTNATANNGADNNAATTDNAAASGATVDITVWDQPNPDDTMKSVKEEVYADFETANPGIKVKHELMPQGTNDREVFVTAMAGGNGPDAYHAAHFPIIADWVGQGLALDLTPYWDSYADKDQFIASSMQAGTIDGKVYGIPHDMYVTGLFWNKKMFEAAGLDRDTPPATWDQLVEFGQKLTNTSKKQYGITLLGMEWADWWFEYYVWQAGGDLTHVNDDGTVQLAFTEDPSIQALQFYKDLKWKYKIVQNNVLQSYQDNMNDIFQGRAAMSNAASGGFGDYVAQGMDLNDVGFAPYPVGPGGKGPGQIGGAYWIINPKTSKEKQDAAWKYITYMNSKEVAEKYLTFQQDNGIFPNLLSVRSDVDPSQFAKDISPELVAAVNKAASDTHLEYFLKERLTPYVVKAVQKALTDEKSDPKQLLQEAQDAAQKEVVDAYNASVKK</sequence>
<dbReference type="AlphaFoldDB" id="A0A3Q8X984"/>
<dbReference type="InterPro" id="IPR006059">
    <property type="entry name" value="SBP"/>
</dbReference>
<dbReference type="KEGG" id="palb:EJC50_26745"/>
<organism evidence="3 4">
    <name type="scientific">Paenibacillus albus</name>
    <dbReference type="NCBI Taxonomy" id="2495582"/>
    <lineage>
        <taxon>Bacteria</taxon>
        <taxon>Bacillati</taxon>
        <taxon>Bacillota</taxon>
        <taxon>Bacilli</taxon>
        <taxon>Bacillales</taxon>
        <taxon>Paenibacillaceae</taxon>
        <taxon>Paenibacillus</taxon>
    </lineage>
</organism>
<evidence type="ECO:0000256" key="1">
    <source>
        <dbReference type="SAM" id="MobiDB-lite"/>
    </source>
</evidence>
<dbReference type="Gene3D" id="3.40.190.10">
    <property type="entry name" value="Periplasmic binding protein-like II"/>
    <property type="match status" value="1"/>
</dbReference>
<protein>
    <submittedName>
        <fullName evidence="3">Extracellular solute-binding protein</fullName>
    </submittedName>
</protein>
<proteinExistence type="predicted"/>
<keyword evidence="2" id="KW-0732">Signal</keyword>
<dbReference type="RefSeq" id="WP_126018975.1">
    <property type="nucleotide sequence ID" value="NZ_CP034437.1"/>
</dbReference>
<dbReference type="Proteomes" id="UP000272528">
    <property type="component" value="Chromosome"/>
</dbReference>
<dbReference type="CDD" id="cd14749">
    <property type="entry name" value="PBP2_XBP1_like"/>
    <property type="match status" value="1"/>
</dbReference>
<dbReference type="EMBL" id="CP034437">
    <property type="protein sequence ID" value="AZN42890.1"/>
    <property type="molecule type" value="Genomic_DNA"/>
</dbReference>
<dbReference type="PANTHER" id="PTHR43649:SF12">
    <property type="entry name" value="DIACETYLCHITOBIOSE BINDING PROTEIN DASA"/>
    <property type="match status" value="1"/>
</dbReference>
<feature type="region of interest" description="Disordered" evidence="1">
    <location>
        <begin position="32"/>
        <end position="74"/>
    </location>
</feature>
<name>A0A3Q8X984_9BACL</name>
<reference evidence="4" key="1">
    <citation type="submission" date="2018-12" db="EMBL/GenBank/DDBJ databases">
        <title>Genome sequence of Peanibacillus sp.</title>
        <authorList>
            <person name="Subramani G."/>
            <person name="Srinivasan S."/>
            <person name="Kim M.K."/>
        </authorList>
    </citation>
    <scope>NUCLEOTIDE SEQUENCE [LARGE SCALE GENOMIC DNA]</scope>
    <source>
        <strain evidence="4">18JY67-1</strain>
    </source>
</reference>
<dbReference type="SUPFAM" id="SSF53850">
    <property type="entry name" value="Periplasmic binding protein-like II"/>
    <property type="match status" value="1"/>
</dbReference>
<dbReference type="OrthoDB" id="9782846at2"/>
<evidence type="ECO:0000256" key="2">
    <source>
        <dbReference type="SAM" id="SignalP"/>
    </source>
</evidence>
<feature type="signal peptide" evidence="2">
    <location>
        <begin position="1"/>
        <end position="25"/>
    </location>
</feature>
<evidence type="ECO:0000313" key="4">
    <source>
        <dbReference type="Proteomes" id="UP000272528"/>
    </source>
</evidence>
<keyword evidence="4" id="KW-1185">Reference proteome</keyword>
<dbReference type="PANTHER" id="PTHR43649">
    <property type="entry name" value="ARABINOSE-BINDING PROTEIN-RELATED"/>
    <property type="match status" value="1"/>
</dbReference>
<evidence type="ECO:0000313" key="3">
    <source>
        <dbReference type="EMBL" id="AZN42890.1"/>
    </source>
</evidence>
<dbReference type="PROSITE" id="PS51257">
    <property type="entry name" value="PROKAR_LIPOPROTEIN"/>
    <property type="match status" value="1"/>
</dbReference>
<dbReference type="InterPro" id="IPR050490">
    <property type="entry name" value="Bact_solute-bd_prot1"/>
</dbReference>